<evidence type="ECO:0000256" key="1">
    <source>
        <dbReference type="ARBA" id="ARBA00005417"/>
    </source>
</evidence>
<dbReference type="FunFam" id="3.40.50.300:FF:000016">
    <property type="entry name" value="Oligopeptide ABC transporter ATP-binding component"/>
    <property type="match status" value="1"/>
</dbReference>
<evidence type="ECO:0000256" key="4">
    <source>
        <dbReference type="ARBA" id="ARBA00022840"/>
    </source>
</evidence>
<dbReference type="GO" id="GO:0005524">
    <property type="term" value="F:ATP binding"/>
    <property type="evidence" value="ECO:0007669"/>
    <property type="project" value="UniProtKB-KW"/>
</dbReference>
<dbReference type="GeneID" id="86061350"/>
<dbReference type="RefSeq" id="WP_110322807.1">
    <property type="nucleotide sequence ID" value="NZ_QJKD01000004.1"/>
</dbReference>
<dbReference type="Pfam" id="PF00005">
    <property type="entry name" value="ABC_tran"/>
    <property type="match status" value="1"/>
</dbReference>
<dbReference type="EMBL" id="QJKD01000004">
    <property type="protein sequence ID" value="PXX54508.1"/>
    <property type="molecule type" value="Genomic_DNA"/>
</dbReference>
<feature type="domain" description="ABC transporter" evidence="5">
    <location>
        <begin position="9"/>
        <end position="259"/>
    </location>
</feature>
<dbReference type="InterPro" id="IPR013563">
    <property type="entry name" value="Oligopep_ABC_C"/>
</dbReference>
<dbReference type="Pfam" id="PF08352">
    <property type="entry name" value="oligo_HPY"/>
    <property type="match status" value="1"/>
</dbReference>
<evidence type="ECO:0000259" key="5">
    <source>
        <dbReference type="PROSITE" id="PS50893"/>
    </source>
</evidence>
<reference evidence="6 7" key="1">
    <citation type="submission" date="2018-05" db="EMBL/GenBank/DDBJ databases">
        <title>Genomic Encyclopedia of Type Strains, Phase IV (KMG-IV): sequencing the most valuable type-strain genomes for metagenomic binning, comparative biology and taxonomic classification.</title>
        <authorList>
            <person name="Goeker M."/>
        </authorList>
    </citation>
    <scope>NUCLEOTIDE SEQUENCE [LARGE SCALE GENOMIC DNA]</scope>
    <source>
        <strain evidence="6 7">DSM 24995</strain>
    </source>
</reference>
<dbReference type="InterPro" id="IPR050319">
    <property type="entry name" value="ABC_transp_ATP-bind"/>
</dbReference>
<organism evidence="6 7">
    <name type="scientific">Hungatella effluvii</name>
    <dbReference type="NCBI Taxonomy" id="1096246"/>
    <lineage>
        <taxon>Bacteria</taxon>
        <taxon>Bacillati</taxon>
        <taxon>Bacillota</taxon>
        <taxon>Clostridia</taxon>
        <taxon>Lachnospirales</taxon>
        <taxon>Lachnospiraceae</taxon>
        <taxon>Hungatella</taxon>
    </lineage>
</organism>
<keyword evidence="4 6" id="KW-0067">ATP-binding</keyword>
<dbReference type="PANTHER" id="PTHR43776">
    <property type="entry name" value="TRANSPORT ATP-BINDING PROTEIN"/>
    <property type="match status" value="1"/>
</dbReference>
<dbReference type="InterPro" id="IPR003593">
    <property type="entry name" value="AAA+_ATPase"/>
</dbReference>
<evidence type="ECO:0000256" key="3">
    <source>
        <dbReference type="ARBA" id="ARBA00022741"/>
    </source>
</evidence>
<dbReference type="SMART" id="SM00382">
    <property type="entry name" value="AAA"/>
    <property type="match status" value="1"/>
</dbReference>
<keyword evidence="3" id="KW-0547">Nucleotide-binding</keyword>
<dbReference type="GO" id="GO:0015833">
    <property type="term" value="P:peptide transport"/>
    <property type="evidence" value="ECO:0007669"/>
    <property type="project" value="InterPro"/>
</dbReference>
<dbReference type="InterPro" id="IPR027417">
    <property type="entry name" value="P-loop_NTPase"/>
</dbReference>
<name>A0A2V3Y754_9FIRM</name>
<evidence type="ECO:0000313" key="6">
    <source>
        <dbReference type="EMBL" id="PXX54508.1"/>
    </source>
</evidence>
<keyword evidence="7" id="KW-1185">Reference proteome</keyword>
<dbReference type="Proteomes" id="UP000248057">
    <property type="component" value="Unassembled WGS sequence"/>
</dbReference>
<dbReference type="GO" id="GO:0016887">
    <property type="term" value="F:ATP hydrolysis activity"/>
    <property type="evidence" value="ECO:0007669"/>
    <property type="project" value="InterPro"/>
</dbReference>
<comment type="similarity">
    <text evidence="1">Belongs to the ABC transporter superfamily.</text>
</comment>
<dbReference type="PROSITE" id="PS50893">
    <property type="entry name" value="ABC_TRANSPORTER_2"/>
    <property type="match status" value="1"/>
</dbReference>
<dbReference type="InterPro" id="IPR003439">
    <property type="entry name" value="ABC_transporter-like_ATP-bd"/>
</dbReference>
<dbReference type="NCBIfam" id="TIGR01727">
    <property type="entry name" value="oligo_HPY"/>
    <property type="match status" value="1"/>
</dbReference>
<dbReference type="AlphaFoldDB" id="A0A2V3Y754"/>
<dbReference type="InterPro" id="IPR017871">
    <property type="entry name" value="ABC_transporter-like_CS"/>
</dbReference>
<dbReference type="Gene3D" id="3.40.50.300">
    <property type="entry name" value="P-loop containing nucleotide triphosphate hydrolases"/>
    <property type="match status" value="1"/>
</dbReference>
<keyword evidence="2" id="KW-0813">Transport</keyword>
<dbReference type="GO" id="GO:0055085">
    <property type="term" value="P:transmembrane transport"/>
    <property type="evidence" value="ECO:0007669"/>
    <property type="project" value="UniProtKB-ARBA"/>
</dbReference>
<gene>
    <name evidence="6" type="ORF">DFR60_104335</name>
</gene>
<evidence type="ECO:0000313" key="7">
    <source>
        <dbReference type="Proteomes" id="UP000248057"/>
    </source>
</evidence>
<evidence type="ECO:0000256" key="2">
    <source>
        <dbReference type="ARBA" id="ARBA00022448"/>
    </source>
</evidence>
<comment type="caution">
    <text evidence="6">The sequence shown here is derived from an EMBL/GenBank/DDBJ whole genome shotgun (WGS) entry which is preliminary data.</text>
</comment>
<dbReference type="PROSITE" id="PS00211">
    <property type="entry name" value="ABC_TRANSPORTER_1"/>
    <property type="match status" value="1"/>
</dbReference>
<dbReference type="SUPFAM" id="SSF52540">
    <property type="entry name" value="P-loop containing nucleoside triphosphate hydrolases"/>
    <property type="match status" value="1"/>
</dbReference>
<proteinExistence type="inferred from homology"/>
<accession>A0A2V3Y754</accession>
<dbReference type="CDD" id="cd03257">
    <property type="entry name" value="ABC_NikE_OppD_transporters"/>
    <property type="match status" value="1"/>
</dbReference>
<sequence length="331" mass="36940">MRSENQVLLETKDLRKYFSGKKGLFNLNPPVVKAVDDINLTIHKGETLGLVGESGCGKSTLGRTILKLIPMTSGQVIYNGEDIAAYDKKQMWEMRKRMQIIFQDPYSSLNPRMTVYDLVSAPLEVYGIGSAAERKEMVISILNDVGLDKQYLNRFPHEFSGGQRQRIGIARALILNPEFVVCDEAVSALDVSVRAQVLNLMKKMQQKRNLTYLFISHDLSVVRHVSDRVAVMYLGSVVEIADKQDLYGAPLHPYTRALLSAIPIPDANRKRNRIILEGDVPSAYNPPSGCKFHTRCPYATDRCREEVPALRDMGGGHGVACHFPGDFSVKG</sequence>
<dbReference type="NCBIfam" id="NF008453">
    <property type="entry name" value="PRK11308.1"/>
    <property type="match status" value="1"/>
</dbReference>
<protein>
    <submittedName>
        <fullName evidence="6">Peptide/nickel transport system ATP-binding protein/oligopeptide transport system ATP-binding protein</fullName>
    </submittedName>
</protein>